<gene>
    <name evidence="1" type="ORF">FHS74_004486</name>
</gene>
<reference evidence="1 2" key="1">
    <citation type="submission" date="2020-08" db="EMBL/GenBank/DDBJ databases">
        <title>Genomic Encyclopedia of Type Strains, Phase IV (KMG-IV): sequencing the most valuable type-strain genomes for metagenomic binning, comparative biology and taxonomic classification.</title>
        <authorList>
            <person name="Goeker M."/>
        </authorList>
    </citation>
    <scope>NUCLEOTIDE SEQUENCE [LARGE SCALE GENOMIC DNA]</scope>
    <source>
        <strain evidence="1 2">DSM 22198</strain>
    </source>
</reference>
<name>A0A7X0B1E9_9PROT</name>
<sequence length="70" mass="7930">MSDTLPIMGFRANFSRMMGDMPQDEPRMTKDTYPSFRWITPGEIYSPPYTDVLACLFSPAATLSETMSAR</sequence>
<organism evidence="1 2">
    <name type="scientific">Nitrospirillum iridis</name>
    <dbReference type="NCBI Taxonomy" id="765888"/>
    <lineage>
        <taxon>Bacteria</taxon>
        <taxon>Pseudomonadati</taxon>
        <taxon>Pseudomonadota</taxon>
        <taxon>Alphaproteobacteria</taxon>
        <taxon>Rhodospirillales</taxon>
        <taxon>Azospirillaceae</taxon>
        <taxon>Nitrospirillum</taxon>
    </lineage>
</organism>
<comment type="caution">
    <text evidence="1">The sequence shown here is derived from an EMBL/GenBank/DDBJ whole genome shotgun (WGS) entry which is preliminary data.</text>
</comment>
<proteinExistence type="predicted"/>
<dbReference type="RefSeq" id="WP_184805426.1">
    <property type="nucleotide sequence ID" value="NZ_JACIIZ010000014.1"/>
</dbReference>
<keyword evidence="2" id="KW-1185">Reference proteome</keyword>
<dbReference type="EMBL" id="JACIIZ010000014">
    <property type="protein sequence ID" value="MBB6253910.1"/>
    <property type="molecule type" value="Genomic_DNA"/>
</dbReference>
<evidence type="ECO:0000313" key="1">
    <source>
        <dbReference type="EMBL" id="MBB6253910.1"/>
    </source>
</evidence>
<protein>
    <submittedName>
        <fullName evidence="1">Uncharacterized protein</fullName>
    </submittedName>
</protein>
<evidence type="ECO:0000313" key="2">
    <source>
        <dbReference type="Proteomes" id="UP000539175"/>
    </source>
</evidence>
<accession>A0A7X0B1E9</accession>
<dbReference type="AlphaFoldDB" id="A0A7X0B1E9"/>
<dbReference type="Proteomes" id="UP000539175">
    <property type="component" value="Unassembled WGS sequence"/>
</dbReference>